<dbReference type="EC" id="3.1.3.25" evidence="4"/>
<dbReference type="Gene3D" id="3.30.540.10">
    <property type="entry name" value="Fructose-1,6-Bisphosphatase, subunit A, domain 1"/>
    <property type="match status" value="1"/>
</dbReference>
<dbReference type="CDD" id="cd01641">
    <property type="entry name" value="Bacterial_IMPase_like_1"/>
    <property type="match status" value="1"/>
</dbReference>
<comment type="similarity">
    <text evidence="3">Belongs to the inositol monophosphatase superfamily.</text>
</comment>
<evidence type="ECO:0000256" key="5">
    <source>
        <dbReference type="ARBA" id="ARBA00019784"/>
    </source>
</evidence>
<dbReference type="Pfam" id="PF00459">
    <property type="entry name" value="Inositol_P"/>
    <property type="match status" value="1"/>
</dbReference>
<dbReference type="Proteomes" id="UP000287447">
    <property type="component" value="Unassembled WGS sequence"/>
</dbReference>
<dbReference type="PANTHER" id="PTHR20854:SF4">
    <property type="entry name" value="INOSITOL-1-MONOPHOSPHATASE-RELATED"/>
    <property type="match status" value="1"/>
</dbReference>
<dbReference type="EMBL" id="SADE01000003">
    <property type="protein sequence ID" value="RVU35144.1"/>
    <property type="molecule type" value="Genomic_DNA"/>
</dbReference>
<dbReference type="OrthoDB" id="9785695at2"/>
<evidence type="ECO:0000313" key="11">
    <source>
        <dbReference type="Proteomes" id="UP000287447"/>
    </source>
</evidence>
<dbReference type="InterPro" id="IPR000760">
    <property type="entry name" value="Inositol_monophosphatase-like"/>
</dbReference>
<evidence type="ECO:0000256" key="8">
    <source>
        <dbReference type="ARBA" id="ARBA00022842"/>
    </source>
</evidence>
<gene>
    <name evidence="10" type="ORF">EOI86_20190</name>
</gene>
<keyword evidence="8 9" id="KW-0460">Magnesium</keyword>
<evidence type="ECO:0000256" key="9">
    <source>
        <dbReference type="PIRSR" id="PIRSR600760-2"/>
    </source>
</evidence>
<comment type="catalytic activity">
    <reaction evidence="1">
        <text>a myo-inositol phosphate + H2O = myo-inositol + phosphate</text>
        <dbReference type="Rhea" id="RHEA:24056"/>
        <dbReference type="ChEBI" id="CHEBI:15377"/>
        <dbReference type="ChEBI" id="CHEBI:17268"/>
        <dbReference type="ChEBI" id="CHEBI:43474"/>
        <dbReference type="ChEBI" id="CHEBI:84139"/>
        <dbReference type="EC" id="3.1.3.25"/>
    </reaction>
</comment>
<sequence>MSTPIDQIRDAAIRIAEEASAVPMSYFRASFTVDSKADESPVTIADRETEAFIRKALGESFPDHGILGEEFGISGSLDGETWIVDPIDGTKSFITGYPLFGMLMGYLDGGEPRLGLVRMPALNETYVGIPGQGATLNGKPIQTAKTTELGEASVYINEPDGIRRNHPDLFERIWSTGGTRRAAYDCYPHALVASGQIDICIDFGLQPYDYLPLIGLIEAAGGIMTDWDGNKLTMESEGHVVAAATPELHAAILPSLKR</sequence>
<feature type="binding site" evidence="9">
    <location>
        <position position="88"/>
    </location>
    <ligand>
        <name>Mg(2+)</name>
        <dbReference type="ChEBI" id="CHEBI:18420"/>
        <label>1</label>
        <note>catalytic</note>
    </ligand>
</feature>
<dbReference type="PANTHER" id="PTHR20854">
    <property type="entry name" value="INOSITOL MONOPHOSPHATASE"/>
    <property type="match status" value="1"/>
</dbReference>
<reference evidence="11" key="1">
    <citation type="submission" date="2019-01" db="EMBL/GenBank/DDBJ databases">
        <title>Gri0909 isolated from a small marine red alga.</title>
        <authorList>
            <person name="Kim J."/>
            <person name="Jeong S.E."/>
            <person name="Jeon C.O."/>
        </authorList>
    </citation>
    <scope>NUCLEOTIDE SEQUENCE [LARGE SCALE GENOMIC DNA]</scope>
    <source>
        <strain evidence="11">Gri0909</strain>
    </source>
</reference>
<dbReference type="GO" id="GO:0006020">
    <property type="term" value="P:inositol metabolic process"/>
    <property type="evidence" value="ECO:0007669"/>
    <property type="project" value="TreeGrafter"/>
</dbReference>
<evidence type="ECO:0000313" key="10">
    <source>
        <dbReference type="EMBL" id="RVU35144.1"/>
    </source>
</evidence>
<feature type="binding site" evidence="9">
    <location>
        <position position="87"/>
    </location>
    <ligand>
        <name>Mg(2+)</name>
        <dbReference type="ChEBI" id="CHEBI:18420"/>
        <label>1</label>
        <note>catalytic</note>
    </ligand>
</feature>
<dbReference type="AlphaFoldDB" id="A0A3S2W3J3"/>
<keyword evidence="11" id="KW-1185">Reference proteome</keyword>
<organism evidence="10 11">
    <name type="scientific">Hwanghaeella grinnelliae</name>
    <dbReference type="NCBI Taxonomy" id="2500179"/>
    <lineage>
        <taxon>Bacteria</taxon>
        <taxon>Pseudomonadati</taxon>
        <taxon>Pseudomonadota</taxon>
        <taxon>Alphaproteobacteria</taxon>
        <taxon>Rhodospirillales</taxon>
        <taxon>Rhodospirillaceae</taxon>
        <taxon>Hwanghaeella</taxon>
    </lineage>
</organism>
<accession>A0A3S2W3J3</accession>
<proteinExistence type="inferred from homology"/>
<dbReference type="RefSeq" id="WP_127767465.1">
    <property type="nucleotide sequence ID" value="NZ_SADE01000003.1"/>
</dbReference>
<dbReference type="FunFam" id="3.30.540.10:FF:000003">
    <property type="entry name" value="Inositol-1-monophosphatase"/>
    <property type="match status" value="1"/>
</dbReference>
<keyword evidence="6 9" id="KW-0479">Metal-binding</keyword>
<dbReference type="PRINTS" id="PR00377">
    <property type="entry name" value="IMPHPHTASES"/>
</dbReference>
<evidence type="ECO:0000256" key="7">
    <source>
        <dbReference type="ARBA" id="ARBA00022801"/>
    </source>
</evidence>
<protein>
    <recommendedName>
        <fullName evidence="5">Inositol-1-monophosphatase</fullName>
        <ecNumber evidence="4">3.1.3.25</ecNumber>
    </recommendedName>
</protein>
<dbReference type="GO" id="GO:0046872">
    <property type="term" value="F:metal ion binding"/>
    <property type="evidence" value="ECO:0007669"/>
    <property type="project" value="UniProtKB-KW"/>
</dbReference>
<dbReference type="GO" id="GO:0008934">
    <property type="term" value="F:inositol monophosphate 1-phosphatase activity"/>
    <property type="evidence" value="ECO:0007669"/>
    <property type="project" value="TreeGrafter"/>
</dbReference>
<dbReference type="PROSITE" id="PS00629">
    <property type="entry name" value="IMP_1"/>
    <property type="match status" value="1"/>
</dbReference>
<feature type="binding site" evidence="9">
    <location>
        <position position="85"/>
    </location>
    <ligand>
        <name>Mg(2+)</name>
        <dbReference type="ChEBI" id="CHEBI:18420"/>
        <label>1</label>
        <note>catalytic</note>
    </ligand>
</feature>
<dbReference type="SUPFAM" id="SSF56655">
    <property type="entry name" value="Carbohydrate phosphatase"/>
    <property type="match status" value="1"/>
</dbReference>
<evidence type="ECO:0000256" key="6">
    <source>
        <dbReference type="ARBA" id="ARBA00022723"/>
    </source>
</evidence>
<comment type="cofactor">
    <cofactor evidence="2 9">
        <name>Mg(2+)</name>
        <dbReference type="ChEBI" id="CHEBI:18420"/>
    </cofactor>
</comment>
<evidence type="ECO:0000256" key="1">
    <source>
        <dbReference type="ARBA" id="ARBA00001033"/>
    </source>
</evidence>
<name>A0A3S2W3J3_9PROT</name>
<dbReference type="GO" id="GO:0007165">
    <property type="term" value="P:signal transduction"/>
    <property type="evidence" value="ECO:0007669"/>
    <property type="project" value="TreeGrafter"/>
</dbReference>
<comment type="caution">
    <text evidence="10">The sequence shown here is derived from an EMBL/GenBank/DDBJ whole genome shotgun (WGS) entry which is preliminary data.</text>
</comment>
<evidence type="ECO:0000256" key="4">
    <source>
        <dbReference type="ARBA" id="ARBA00013106"/>
    </source>
</evidence>
<feature type="binding site" evidence="9">
    <location>
        <position position="209"/>
    </location>
    <ligand>
        <name>Mg(2+)</name>
        <dbReference type="ChEBI" id="CHEBI:18420"/>
        <label>1</label>
        <note>catalytic</note>
    </ligand>
</feature>
<evidence type="ECO:0000256" key="2">
    <source>
        <dbReference type="ARBA" id="ARBA00001946"/>
    </source>
</evidence>
<dbReference type="InterPro" id="IPR020583">
    <property type="entry name" value="Inositol_monoP_metal-BS"/>
</dbReference>
<feature type="binding site" evidence="9">
    <location>
        <position position="69"/>
    </location>
    <ligand>
        <name>Mg(2+)</name>
        <dbReference type="ChEBI" id="CHEBI:18420"/>
        <label>1</label>
        <note>catalytic</note>
    </ligand>
</feature>
<evidence type="ECO:0000256" key="3">
    <source>
        <dbReference type="ARBA" id="ARBA00009759"/>
    </source>
</evidence>
<dbReference type="Gene3D" id="3.40.190.80">
    <property type="match status" value="1"/>
</dbReference>
<keyword evidence="7" id="KW-0378">Hydrolase</keyword>